<dbReference type="PROSITE" id="PS50072">
    <property type="entry name" value="CSA_PPIASE_2"/>
    <property type="match status" value="1"/>
</dbReference>
<comment type="catalytic activity">
    <reaction evidence="3">
        <text>[protein]-peptidylproline (omega=180) = [protein]-peptidylproline (omega=0)</text>
        <dbReference type="Rhea" id="RHEA:16237"/>
        <dbReference type="Rhea" id="RHEA-COMP:10747"/>
        <dbReference type="Rhea" id="RHEA-COMP:10748"/>
        <dbReference type="ChEBI" id="CHEBI:83833"/>
        <dbReference type="ChEBI" id="CHEBI:83834"/>
        <dbReference type="EC" id="5.2.1.8"/>
    </reaction>
</comment>
<reference evidence="5 6" key="2">
    <citation type="journal article" date="2014" name="Genome Announc.">
        <title>Complete Genome Sequence of the Subsurface, Mesophilic Sulfate-Reducing Bacterium Desulfovibrio aespoeensis Aspo-2.</title>
        <authorList>
            <person name="Pedersen K."/>
            <person name="Bengtsson A."/>
            <person name="Edlund J."/>
            <person name="Rabe L."/>
            <person name="Hazen T."/>
            <person name="Chakraborty R."/>
            <person name="Goodwin L."/>
            <person name="Shapiro N."/>
        </authorList>
    </citation>
    <scope>NUCLEOTIDE SEQUENCE [LARGE SCALE GENOMIC DNA]</scope>
    <source>
        <strain evidence="6">ATCC 700646 / DSM 10631 / Aspo-2</strain>
    </source>
</reference>
<dbReference type="SUPFAM" id="SSF50891">
    <property type="entry name" value="Cyclophilin-like"/>
    <property type="match status" value="1"/>
</dbReference>
<evidence type="ECO:0000313" key="5">
    <source>
        <dbReference type="EMBL" id="ADU64161.1"/>
    </source>
</evidence>
<evidence type="ECO:0000313" key="6">
    <source>
        <dbReference type="Proteomes" id="UP000002191"/>
    </source>
</evidence>
<dbReference type="GO" id="GO:0003755">
    <property type="term" value="F:peptidyl-prolyl cis-trans isomerase activity"/>
    <property type="evidence" value="ECO:0007669"/>
    <property type="project" value="UniProtKB-UniRule"/>
</dbReference>
<dbReference type="AlphaFoldDB" id="E6VR77"/>
<dbReference type="InterPro" id="IPR044665">
    <property type="entry name" value="E_coli_cyclophilin_A-like"/>
</dbReference>
<feature type="domain" description="PPIase cyclophilin-type" evidence="4">
    <location>
        <begin position="34"/>
        <end position="219"/>
    </location>
</feature>
<proteinExistence type="inferred from homology"/>
<dbReference type="InterPro" id="IPR029000">
    <property type="entry name" value="Cyclophilin-like_dom_sf"/>
</dbReference>
<organism evidence="5 6">
    <name type="scientific">Pseudodesulfovibrio aespoeensis (strain ATCC 700646 / DSM 10631 / Aspo-2)</name>
    <name type="common">Desulfovibrio aespoeensis</name>
    <dbReference type="NCBI Taxonomy" id="643562"/>
    <lineage>
        <taxon>Bacteria</taxon>
        <taxon>Pseudomonadati</taxon>
        <taxon>Thermodesulfobacteriota</taxon>
        <taxon>Desulfovibrionia</taxon>
        <taxon>Desulfovibrionales</taxon>
        <taxon>Desulfovibrionaceae</taxon>
    </lineage>
</organism>
<dbReference type="Proteomes" id="UP000002191">
    <property type="component" value="Chromosome"/>
</dbReference>
<evidence type="ECO:0000259" key="4">
    <source>
        <dbReference type="PROSITE" id="PS50072"/>
    </source>
</evidence>
<gene>
    <name evidence="5" type="ordered locus">Daes_3169</name>
</gene>
<sequence precursor="true">MRKIEIFIGTLLLTCLLGLPWGTAWAQGGGPNPVVVFDTSMGRFMVMLYPGEAPETVKNFLRYVDEGFYDGTLFHRVVTDKDFKRNNVAGHNPIPYNIIQGGGFEMGMRMKQTHPPIANEAIKAMVNQKGTIAMARGNAPDSATAQFFINIKDNPSFDYKTIPDRIDPDKVIIKEGYCAFGRVIRGMDVVEEISQVETATLAPHENVPVKPVVIIKAYRPQ</sequence>
<keyword evidence="2 3" id="KW-0413">Isomerase</keyword>
<evidence type="ECO:0000256" key="1">
    <source>
        <dbReference type="ARBA" id="ARBA00023110"/>
    </source>
</evidence>
<keyword evidence="6" id="KW-1185">Reference proteome</keyword>
<dbReference type="eggNOG" id="COG0652">
    <property type="taxonomic scope" value="Bacteria"/>
</dbReference>
<comment type="similarity">
    <text evidence="3">Belongs to the cyclophilin-type PPIase family.</text>
</comment>
<dbReference type="PANTHER" id="PTHR43246">
    <property type="entry name" value="PEPTIDYL-PROLYL CIS-TRANS ISOMERASE CYP38, CHLOROPLASTIC"/>
    <property type="match status" value="1"/>
</dbReference>
<dbReference type="RefSeq" id="WP_013516062.1">
    <property type="nucleotide sequence ID" value="NC_014844.1"/>
</dbReference>
<dbReference type="EMBL" id="CP002431">
    <property type="protein sequence ID" value="ADU64161.1"/>
    <property type="molecule type" value="Genomic_DNA"/>
</dbReference>
<dbReference type="EC" id="5.2.1.8" evidence="3"/>
<reference evidence="6" key="1">
    <citation type="submission" date="2010-12" db="EMBL/GenBank/DDBJ databases">
        <title>Complete sequence of Desulfovibrio aespoeensis Aspo-2.</title>
        <authorList>
            <consortium name="US DOE Joint Genome Institute"/>
            <person name="Lucas S."/>
            <person name="Copeland A."/>
            <person name="Lapidus A."/>
            <person name="Cheng J.-F."/>
            <person name="Goodwin L."/>
            <person name="Pitluck S."/>
            <person name="Chertkov O."/>
            <person name="Misra M."/>
            <person name="Detter J.C."/>
            <person name="Han C."/>
            <person name="Tapia R."/>
            <person name="Land M."/>
            <person name="Hauser L."/>
            <person name="Kyrpides N."/>
            <person name="Ivanova N."/>
            <person name="Ovchinnikova G."/>
            <person name="Pedersen K."/>
            <person name="Jagevall S."/>
            <person name="Hazen T."/>
            <person name="Woyke T."/>
        </authorList>
    </citation>
    <scope>NUCLEOTIDE SEQUENCE [LARGE SCALE GENOMIC DNA]</scope>
    <source>
        <strain evidence="6">ATCC 700646 / DSM 10631 / Aspo-2</strain>
    </source>
</reference>
<dbReference type="HOGENOM" id="CLU_012062_16_9_7"/>
<dbReference type="KEGG" id="das:Daes_3169"/>
<evidence type="ECO:0000256" key="3">
    <source>
        <dbReference type="RuleBase" id="RU363019"/>
    </source>
</evidence>
<evidence type="ECO:0000256" key="2">
    <source>
        <dbReference type="ARBA" id="ARBA00023235"/>
    </source>
</evidence>
<dbReference type="Pfam" id="PF00160">
    <property type="entry name" value="Pro_isomerase"/>
    <property type="match status" value="1"/>
</dbReference>
<comment type="function">
    <text evidence="3">PPIases accelerate the folding of proteins. It catalyzes the cis-trans isomerization of proline imidic peptide bonds in oligopeptides.</text>
</comment>
<protein>
    <recommendedName>
        <fullName evidence="3">Peptidyl-prolyl cis-trans isomerase</fullName>
        <shortName evidence="3">PPIase</shortName>
        <ecNumber evidence="3">5.2.1.8</ecNumber>
    </recommendedName>
</protein>
<keyword evidence="1 3" id="KW-0697">Rotamase</keyword>
<dbReference type="STRING" id="643562.Daes_3169"/>
<dbReference type="InterPro" id="IPR002130">
    <property type="entry name" value="Cyclophilin-type_PPIase_dom"/>
</dbReference>
<accession>E6VR77</accession>
<dbReference type="OrthoDB" id="9807797at2"/>
<name>E6VR77_PSEA9</name>
<dbReference type="PRINTS" id="PR00153">
    <property type="entry name" value="CSAPPISMRASE"/>
</dbReference>
<dbReference type="Gene3D" id="2.40.100.10">
    <property type="entry name" value="Cyclophilin-like"/>
    <property type="match status" value="1"/>
</dbReference>